<reference evidence="9 10" key="1">
    <citation type="submission" date="2018-03" db="EMBL/GenBank/DDBJ databases">
        <title>The ancient ancestry and fast evolution of plastids.</title>
        <authorList>
            <person name="Moore K.R."/>
            <person name="Magnabosco C."/>
            <person name="Momper L."/>
            <person name="Gold D.A."/>
            <person name="Bosak T."/>
            <person name="Fournier G.P."/>
        </authorList>
    </citation>
    <scope>NUCLEOTIDE SEQUENCE [LARGE SCALE GENOMIC DNA]</scope>
    <source>
        <strain evidence="9 10">CCALA 037</strain>
    </source>
</reference>
<evidence type="ECO:0000256" key="8">
    <source>
        <dbReference type="SAM" id="Phobius"/>
    </source>
</evidence>
<dbReference type="InterPro" id="IPR022505">
    <property type="entry name" value="Exosortase_cyanobac"/>
</dbReference>
<keyword evidence="2" id="KW-1003">Cell membrane</keyword>
<dbReference type="GO" id="GO:0005886">
    <property type="term" value="C:plasma membrane"/>
    <property type="evidence" value="ECO:0007669"/>
    <property type="project" value="UniProtKB-SubCell"/>
</dbReference>
<evidence type="ECO:0000313" key="10">
    <source>
        <dbReference type="Proteomes" id="UP000238937"/>
    </source>
</evidence>
<dbReference type="NCBIfam" id="TIGR03763">
    <property type="entry name" value="cyanoexo_CrtA"/>
    <property type="match status" value="1"/>
</dbReference>
<accession>A0A2T1GMW9</accession>
<name>A0A2T1GMW9_9CYAN</name>
<evidence type="ECO:0000313" key="9">
    <source>
        <dbReference type="EMBL" id="PSB59263.1"/>
    </source>
</evidence>
<feature type="transmembrane region" description="Helical" evidence="8">
    <location>
        <begin position="233"/>
        <end position="251"/>
    </location>
</feature>
<feature type="transmembrane region" description="Helical" evidence="8">
    <location>
        <begin position="102"/>
        <end position="119"/>
    </location>
</feature>
<sequence>MCYITLFSKSSLLIIWLFVPLSTSMLFWATAAYLIWERQDKLQYQTSLVASLFGTILLSMLLLKTTGYCEESFLFIYPFLAGIAIATIASGFRGLKEYWRELVLLFFSGIPEVLFATLADPSPVTAQFATAVLWYSGWPVTQNGIYINLAGTSVQVYSGCSGVVAMSQLLGMSVLFLMLLPLPWKWSQKLIIPIAAVAIGFMVNVARVALMAILVAQKQMESFEYWHEGSGSLVFSVIGTMLLVGVVWLLIKLFTPASPVREEAE</sequence>
<comment type="caution">
    <text evidence="9">The sequence shown here is derived from an EMBL/GenBank/DDBJ whole genome shotgun (WGS) entry which is preliminary data.</text>
</comment>
<dbReference type="AlphaFoldDB" id="A0A2T1GMW9"/>
<evidence type="ECO:0000256" key="3">
    <source>
        <dbReference type="ARBA" id="ARBA00022670"/>
    </source>
</evidence>
<feature type="transmembrane region" description="Helical" evidence="8">
    <location>
        <begin position="48"/>
        <end position="68"/>
    </location>
</feature>
<keyword evidence="10" id="KW-1185">Reference proteome</keyword>
<organism evidence="9 10">
    <name type="scientific">Chamaesiphon polymorphus CCALA 037</name>
    <dbReference type="NCBI Taxonomy" id="2107692"/>
    <lineage>
        <taxon>Bacteria</taxon>
        <taxon>Bacillati</taxon>
        <taxon>Cyanobacteriota</taxon>
        <taxon>Cyanophyceae</taxon>
        <taxon>Gomontiellales</taxon>
        <taxon>Chamaesiphonaceae</taxon>
        <taxon>Chamaesiphon</taxon>
    </lineage>
</organism>
<evidence type="ECO:0000256" key="7">
    <source>
        <dbReference type="ARBA" id="ARBA00023136"/>
    </source>
</evidence>
<evidence type="ECO:0000256" key="6">
    <source>
        <dbReference type="ARBA" id="ARBA00022989"/>
    </source>
</evidence>
<feature type="transmembrane region" description="Helical" evidence="8">
    <location>
        <begin position="13"/>
        <end position="36"/>
    </location>
</feature>
<gene>
    <name evidence="9" type="primary">crtA</name>
    <name evidence="9" type="ORF">C7B77_01460</name>
</gene>
<dbReference type="InterPro" id="IPR026392">
    <property type="entry name" value="Exo/Archaeosortase_dom"/>
</dbReference>
<evidence type="ECO:0000256" key="1">
    <source>
        <dbReference type="ARBA" id="ARBA00004651"/>
    </source>
</evidence>
<dbReference type="Pfam" id="PF09721">
    <property type="entry name" value="Exosortase_EpsH"/>
    <property type="match status" value="1"/>
</dbReference>
<feature type="transmembrane region" description="Helical" evidence="8">
    <location>
        <begin position="190"/>
        <end position="213"/>
    </location>
</feature>
<dbReference type="GO" id="GO:0006508">
    <property type="term" value="P:proteolysis"/>
    <property type="evidence" value="ECO:0007669"/>
    <property type="project" value="UniProtKB-KW"/>
</dbReference>
<dbReference type="GO" id="GO:0008233">
    <property type="term" value="F:peptidase activity"/>
    <property type="evidence" value="ECO:0007669"/>
    <property type="project" value="UniProtKB-KW"/>
</dbReference>
<keyword evidence="3" id="KW-0645">Protease</keyword>
<dbReference type="NCBIfam" id="TIGR04178">
    <property type="entry name" value="exo_archaeo"/>
    <property type="match status" value="1"/>
</dbReference>
<keyword evidence="5" id="KW-0378">Hydrolase</keyword>
<proteinExistence type="predicted"/>
<comment type="subcellular location">
    <subcellularLocation>
        <location evidence="1">Cell membrane</location>
        <topology evidence="1">Multi-pass membrane protein</topology>
    </subcellularLocation>
</comment>
<dbReference type="Proteomes" id="UP000238937">
    <property type="component" value="Unassembled WGS sequence"/>
</dbReference>
<keyword evidence="7 8" id="KW-0472">Membrane</keyword>
<evidence type="ECO:0000256" key="2">
    <source>
        <dbReference type="ARBA" id="ARBA00022475"/>
    </source>
</evidence>
<evidence type="ECO:0000256" key="4">
    <source>
        <dbReference type="ARBA" id="ARBA00022692"/>
    </source>
</evidence>
<keyword evidence="6 8" id="KW-1133">Transmembrane helix</keyword>
<feature type="transmembrane region" description="Helical" evidence="8">
    <location>
        <begin position="74"/>
        <end position="95"/>
    </location>
</feature>
<feature type="transmembrane region" description="Helical" evidence="8">
    <location>
        <begin position="156"/>
        <end position="178"/>
    </location>
</feature>
<dbReference type="EMBL" id="PVWO01000009">
    <property type="protein sequence ID" value="PSB59263.1"/>
    <property type="molecule type" value="Genomic_DNA"/>
</dbReference>
<protein>
    <submittedName>
        <fullName evidence="9">Cyanoexosortase A</fullName>
    </submittedName>
</protein>
<evidence type="ECO:0000256" key="5">
    <source>
        <dbReference type="ARBA" id="ARBA00022801"/>
    </source>
</evidence>
<dbReference type="InterPro" id="IPR019127">
    <property type="entry name" value="Exosortase"/>
</dbReference>
<keyword evidence="4 8" id="KW-0812">Transmembrane</keyword>